<dbReference type="GO" id="GO:0031491">
    <property type="term" value="F:nucleosome binding"/>
    <property type="evidence" value="ECO:0007669"/>
    <property type="project" value="TreeGrafter"/>
</dbReference>
<dbReference type="RefSeq" id="XP_031025780.1">
    <property type="nucleotide sequence ID" value="XM_031168212.1"/>
</dbReference>
<dbReference type="InterPro" id="IPR019734">
    <property type="entry name" value="TPR_rpt"/>
</dbReference>
<evidence type="ECO:0000256" key="1">
    <source>
        <dbReference type="ARBA" id="ARBA00004123"/>
    </source>
</evidence>
<evidence type="ECO:0000256" key="3">
    <source>
        <dbReference type="ARBA" id="ARBA00023242"/>
    </source>
</evidence>
<dbReference type="PANTHER" id="PTHR15502">
    <property type="entry name" value="CALCINEURIN-BINDING PROTEIN CABIN 1-RELATED"/>
    <property type="match status" value="1"/>
</dbReference>
<dbReference type="Proteomes" id="UP000319731">
    <property type="component" value="Unassembled WGS sequence"/>
</dbReference>
<dbReference type="SUPFAM" id="SSF48452">
    <property type="entry name" value="TPR-like"/>
    <property type="match status" value="1"/>
</dbReference>
<gene>
    <name evidence="5" type="ORF">SmJEL517_g02284</name>
</gene>
<reference evidence="5 6" key="1">
    <citation type="journal article" date="2019" name="Sci. Rep.">
        <title>Comparative genomics of chytrid fungi reveal insights into the obligate biotrophic and pathogenic lifestyle of Synchytrium endobioticum.</title>
        <authorList>
            <person name="van de Vossenberg B.T.L.H."/>
            <person name="Warris S."/>
            <person name="Nguyen H.D.T."/>
            <person name="van Gent-Pelzer M.P.E."/>
            <person name="Joly D.L."/>
            <person name="van de Geest H.C."/>
            <person name="Bonants P.J.M."/>
            <person name="Smith D.S."/>
            <person name="Levesque C.A."/>
            <person name="van der Lee T.A.J."/>
        </authorList>
    </citation>
    <scope>NUCLEOTIDE SEQUENCE [LARGE SCALE GENOMIC DNA]</scope>
    <source>
        <strain evidence="5 6">JEL517</strain>
    </source>
</reference>
<organism evidence="5 6">
    <name type="scientific">Synchytrium microbalum</name>
    <dbReference type="NCBI Taxonomy" id="1806994"/>
    <lineage>
        <taxon>Eukaryota</taxon>
        <taxon>Fungi</taxon>
        <taxon>Fungi incertae sedis</taxon>
        <taxon>Chytridiomycota</taxon>
        <taxon>Chytridiomycota incertae sedis</taxon>
        <taxon>Chytridiomycetes</taxon>
        <taxon>Synchytriales</taxon>
        <taxon>Synchytriaceae</taxon>
        <taxon>Synchytrium</taxon>
    </lineage>
</organism>
<feature type="region of interest" description="Disordered" evidence="4">
    <location>
        <begin position="372"/>
        <end position="402"/>
    </location>
</feature>
<accession>A0A507CCI6</accession>
<dbReference type="Pfam" id="PF13181">
    <property type="entry name" value="TPR_8"/>
    <property type="match status" value="1"/>
</dbReference>
<dbReference type="GO" id="GO:0005634">
    <property type="term" value="C:nucleus"/>
    <property type="evidence" value="ECO:0007669"/>
    <property type="project" value="UniProtKB-SubCell"/>
</dbReference>
<keyword evidence="6" id="KW-1185">Reference proteome</keyword>
<evidence type="ECO:0000256" key="4">
    <source>
        <dbReference type="SAM" id="MobiDB-lite"/>
    </source>
</evidence>
<protein>
    <recommendedName>
        <fullName evidence="7">Histone transcription regulator 3 homolog</fullName>
    </recommendedName>
</protein>
<keyword evidence="3" id="KW-0539">Nucleus</keyword>
<sequence>MARIFIVVTSSFDLIQPHLLRILLQLRFAVLNDPTLPSGSKIAQERSKEVEVENALADFTKTLHSYRQGRVQEAKQSLESLLALDFMNDALPPTPDIQGSHIHAIQYLVRKNYAAILESEGRKQEAADYLAHALTIDPTDVTTCCKLATLAKDLKDLELAQFAYEEAVRHANGYQKLSCLRDLSEVLYDRGDYSECLRRVKQVLKVESFWARGIWLKHDIVSSFVQSAQQSHALESSLDASDIVEFHNYPNTAMDELIAKHPEIARPRNAIIPTNTPIERKAYVLDELSWNTLGRLLLQILEERIKLSPNLHTMVGGPIVIELAPEIAVISPIVIDDDVPPPPIVINQMPPDPDVMIVGEDDTSDIMSAMQDGATVSGGEQKRRRTTTTGDEDRRKSRRMKEKTVLNEPSEISVDDEMKDALERWLPKPWTIYGLSDDITPSPVPDPDVYVSRVGGKLGALFPMDFAFSGRATPASISTNDDPYFGSTAPIRDFLAHIPRNADILDIMRQFVIHLIVEPAFSTRAWPVELRTTIFETICKVEEHSSLLSYIRNSYPILWWSDADVMEVESVEWNDSMVLKIFLTVGELALDALPPAPRIDSGRKVIPAPQLAVPATGRGRQRADKIGKDGPVAPASVSVFHNTLAYLIALNSRIFADQSIESDIVVRYLCFLGRAEERAGRNEAALNSYELCLDLLDEGDDVSLLHSTSLSHINKATILTKIRAIRSQSHVWQALRDYEAKDYAAVARRLVPILLFEPEQGTTVEPVTNHIDEQESLEHDVVSNAMKYVRAECTFEQRFKLYHILERSLFKIGQNGDGLMCLMRALIDTVRNIEQIDASNEAMNADKLTMILGQIIRFFETHSLSDTLLLFASSSNVTYKSWSFTMTKQVLCTFLSSIFLLLRLSWYVAKHEIEILSSSTARNQPRKEAMKLFLTHIWHFSIDLWTFLYTDEGRRFTNLLGAVEPASVASSQNISEDLSTSDDSRDPLAEVMKVMHDLLGLHGICCLDDAALMRSSMAHFKSLTKLNLYERELYQIFYCLYGVLIQVEQDANIDEHATIPKTFGREAASECFDILSEHLMRKLFNGGTNLRTSIEVRANLQQIADAIGPLPQNVRLLLNREAIDKYLTSDIDVSAISFGRSSSLYVWDIEEKSMSHVHFTIHGLQGKLAWSQHKGKQQKHKRGSEFLGICSAEFLINLQLNPHSRDAWICLGQTFAAESYEALAWSAKEIIEHRKNIADLQKANHIRLKMKRDTSHQNSYSPWGELSFLIDSIISQPMSGYALRSQSLRVNKIWADREKAVLGTGLQQRDISPPRLVSGDFEDHLQSSRAALLRVAVWTLRKRMHEEPIEWHWPFLMGKMYEKLGKDFDETFAWYERALQLVPEEWTTKDQEHILDVKVKFLSYLAKSLHKGLITPEAVWEKLALLGVTKTTEAEPISPTHSDDARSEAFYKLCTQLRLIKLMDKKRWQHKPYYRLAWILYHAFHDVQAARAEISILFAVKSKSYINFWRSEFERPGKHYVYAEKYTIFFIQLLDETEDYETLLLLAKKIRKADDTLLTWNKVFALAFNACLKGMKKQAINFTFGPTIVGRIKNADLERNSAVLQTEVFKVLENPTTREAATDFALLVKCFELRKANDRAVDDSELEEIMFGLYSKIYDNFMATSPAASVVDQIGVPAAAGEGKPVTAAAVMKKITLLCRNPPKAVNPQAPAEPEPAEADENTRQEEGPAGGEQQEDSTAARVDHEGDVEMGKQDDIKPDSPTREEHTATSQPTVLKSSRLAAKREASKKL</sequence>
<comment type="caution">
    <text evidence="5">The sequence shown here is derived from an EMBL/GenBank/DDBJ whole genome shotgun (WGS) entry which is preliminary data.</text>
</comment>
<dbReference type="PANTHER" id="PTHR15502:SF7">
    <property type="entry name" value="CALCINEURIN-BINDING PROTEIN CABIN-1"/>
    <property type="match status" value="1"/>
</dbReference>
<dbReference type="GO" id="GO:0006325">
    <property type="term" value="P:chromatin organization"/>
    <property type="evidence" value="ECO:0007669"/>
    <property type="project" value="InterPro"/>
</dbReference>
<name>A0A507CCI6_9FUNG</name>
<dbReference type="SMART" id="SM00028">
    <property type="entry name" value="TPR"/>
    <property type="match status" value="5"/>
</dbReference>
<proteinExistence type="inferred from homology"/>
<evidence type="ECO:0000256" key="2">
    <source>
        <dbReference type="ARBA" id="ARBA00007335"/>
    </source>
</evidence>
<dbReference type="OrthoDB" id="77564at2759"/>
<comment type="similarity">
    <text evidence="2">Belongs to the HIR3 family.</text>
</comment>
<dbReference type="Gene3D" id="1.25.40.10">
    <property type="entry name" value="Tetratricopeptide repeat domain"/>
    <property type="match status" value="1"/>
</dbReference>
<feature type="compositionally biased region" description="Basic and acidic residues" evidence="4">
    <location>
        <begin position="1742"/>
        <end position="1768"/>
    </location>
</feature>
<dbReference type="GO" id="GO:0000417">
    <property type="term" value="C:HIR complex"/>
    <property type="evidence" value="ECO:0007669"/>
    <property type="project" value="TreeGrafter"/>
</dbReference>
<dbReference type="InterPro" id="IPR033053">
    <property type="entry name" value="Hir3/CABIN1"/>
</dbReference>
<dbReference type="InterPro" id="IPR011990">
    <property type="entry name" value="TPR-like_helical_dom_sf"/>
</dbReference>
<evidence type="ECO:0008006" key="7">
    <source>
        <dbReference type="Google" id="ProtNLM"/>
    </source>
</evidence>
<dbReference type="GeneID" id="42003509"/>
<evidence type="ECO:0000313" key="5">
    <source>
        <dbReference type="EMBL" id="TPX35253.1"/>
    </source>
</evidence>
<comment type="subcellular location">
    <subcellularLocation>
        <location evidence="1">Nucleus</location>
    </subcellularLocation>
</comment>
<evidence type="ECO:0000313" key="6">
    <source>
        <dbReference type="Proteomes" id="UP000319731"/>
    </source>
</evidence>
<dbReference type="EMBL" id="QEAO01000009">
    <property type="protein sequence ID" value="TPX35253.1"/>
    <property type="molecule type" value="Genomic_DNA"/>
</dbReference>
<dbReference type="STRING" id="1806994.A0A507CCI6"/>
<feature type="region of interest" description="Disordered" evidence="4">
    <location>
        <begin position="1702"/>
        <end position="1791"/>
    </location>
</feature>